<dbReference type="PRINTS" id="PR00691">
    <property type="entry name" value="ADHESINB"/>
</dbReference>
<dbReference type="Gene3D" id="3.40.50.1980">
    <property type="entry name" value="Nitrogenase molybdenum iron protein domain"/>
    <property type="match status" value="2"/>
</dbReference>
<dbReference type="KEGG" id="ppsr:I6J18_17835"/>
<reference evidence="5 6" key="1">
    <citation type="submission" date="2021-01" db="EMBL/GenBank/DDBJ databases">
        <title>FDA dAtabase for Regulatory Grade micrObial Sequences (FDA-ARGOS): Supporting development and validation of Infectious Disease Dx tests.</title>
        <authorList>
            <person name="Nelson B."/>
            <person name="Plummer A."/>
            <person name="Tallon L."/>
            <person name="Sadzewicz L."/>
            <person name="Zhao X."/>
            <person name="Boylan J."/>
            <person name="Ott S."/>
            <person name="Bowen H."/>
            <person name="Vavikolanu K."/>
            <person name="Mehta A."/>
            <person name="Aluvathingal J."/>
            <person name="Nadendla S."/>
            <person name="Myers T."/>
            <person name="Yan Y."/>
            <person name="Sichtig H."/>
        </authorList>
    </citation>
    <scope>NUCLEOTIDE SEQUENCE [LARGE SCALE GENOMIC DNA]</scope>
    <source>
        <strain evidence="5 6">FDAARGOS_1161</strain>
    </source>
</reference>
<comment type="similarity">
    <text evidence="3">Belongs to the bacterial solute-binding protein 9 family.</text>
</comment>
<dbReference type="PANTHER" id="PTHR42953:SF8">
    <property type="entry name" value="ZINT DOMAIN-CONTAINING PROTEIN"/>
    <property type="match status" value="1"/>
</dbReference>
<dbReference type="PROSITE" id="PS51257">
    <property type="entry name" value="PROKAR_LIPOPROTEIN"/>
    <property type="match status" value="1"/>
</dbReference>
<evidence type="ECO:0000256" key="3">
    <source>
        <dbReference type="RuleBase" id="RU003512"/>
    </source>
</evidence>
<evidence type="ECO:0000313" key="6">
    <source>
        <dbReference type="Proteomes" id="UP000595254"/>
    </source>
</evidence>
<feature type="signal peptide" evidence="4">
    <location>
        <begin position="1"/>
        <end position="18"/>
    </location>
</feature>
<dbReference type="Proteomes" id="UP000595254">
    <property type="component" value="Chromosome"/>
</dbReference>
<dbReference type="SUPFAM" id="SSF53807">
    <property type="entry name" value="Helical backbone' metal receptor"/>
    <property type="match status" value="1"/>
</dbReference>
<keyword evidence="6" id="KW-1185">Reference proteome</keyword>
<dbReference type="EMBL" id="CP068053">
    <property type="protein sequence ID" value="QQS99444.1"/>
    <property type="molecule type" value="Genomic_DNA"/>
</dbReference>
<dbReference type="InterPro" id="IPR006127">
    <property type="entry name" value="ZnuA-like"/>
</dbReference>
<dbReference type="InterPro" id="IPR006129">
    <property type="entry name" value="AdhesinB"/>
</dbReference>
<dbReference type="GO" id="GO:0046872">
    <property type="term" value="F:metal ion binding"/>
    <property type="evidence" value="ECO:0007669"/>
    <property type="project" value="InterPro"/>
</dbReference>
<sequence>MHKRFLMIALLAFAVILAGCNKEGEKSSETKDTIHVYTTVYPLADFTKKIGGKYVDVDTVYPPGTDEHSFEPSQKDIVSMADADLFFYIGYDLEGFVTKAKPILTNEGVKVLAIGESIDLDDNHEAKEVGHEDHDGHNHGSVNPHLWLNPVYSKAMAEKIKEELIAEKPEQKEFFEAQYEQLASQFDQLDQDFAQTIDAASTKKLIVSHAAYGYWEERYGLEQISITGLTASADPSQKELEKIVKIAKENHLTYIIFEQNVSSKLTEIIQKEIGAKDLMLHNLSVLTENDVKNDEDYFSLMEQNLETLKTALH</sequence>
<dbReference type="Pfam" id="PF01297">
    <property type="entry name" value="ZnuA"/>
    <property type="match status" value="1"/>
</dbReference>
<evidence type="ECO:0000256" key="4">
    <source>
        <dbReference type="SAM" id="SignalP"/>
    </source>
</evidence>
<dbReference type="PANTHER" id="PTHR42953">
    <property type="entry name" value="HIGH-AFFINITY ZINC UPTAKE SYSTEM PROTEIN ZNUA-RELATED"/>
    <property type="match status" value="1"/>
</dbReference>
<gene>
    <name evidence="5" type="ORF">I6J18_17835</name>
</gene>
<evidence type="ECO:0000256" key="2">
    <source>
        <dbReference type="ARBA" id="ARBA00022729"/>
    </source>
</evidence>
<dbReference type="GO" id="GO:0007155">
    <property type="term" value="P:cell adhesion"/>
    <property type="evidence" value="ECO:0007669"/>
    <property type="project" value="InterPro"/>
</dbReference>
<feature type="chain" id="PRO_5039717609" evidence="4">
    <location>
        <begin position="19"/>
        <end position="313"/>
    </location>
</feature>
<evidence type="ECO:0000256" key="1">
    <source>
        <dbReference type="ARBA" id="ARBA00022448"/>
    </source>
</evidence>
<proteinExistence type="inferred from homology"/>
<dbReference type="AlphaFoldDB" id="A0A974NKP8"/>
<evidence type="ECO:0000313" key="5">
    <source>
        <dbReference type="EMBL" id="QQS99444.1"/>
    </source>
</evidence>
<protein>
    <submittedName>
        <fullName evidence="5">Zinc ABC transporter substrate-binding protein</fullName>
    </submittedName>
</protein>
<dbReference type="RefSeq" id="WP_040374184.1">
    <property type="nucleotide sequence ID" value="NZ_CP068053.1"/>
</dbReference>
<dbReference type="InterPro" id="IPR006128">
    <property type="entry name" value="Lipoprotein_PsaA-like"/>
</dbReference>
<accession>A0A974NKP8</accession>
<dbReference type="PRINTS" id="PR00690">
    <property type="entry name" value="ADHESNFAMILY"/>
</dbReference>
<organism evidence="5 6">
    <name type="scientific">Peribacillus psychrosaccharolyticus</name>
    <name type="common">Bacillus psychrosaccharolyticus</name>
    <dbReference type="NCBI Taxonomy" id="1407"/>
    <lineage>
        <taxon>Bacteria</taxon>
        <taxon>Bacillati</taxon>
        <taxon>Bacillota</taxon>
        <taxon>Bacilli</taxon>
        <taxon>Bacillales</taxon>
        <taxon>Bacillaceae</taxon>
        <taxon>Peribacillus</taxon>
    </lineage>
</organism>
<dbReference type="GO" id="GO:0030001">
    <property type="term" value="P:metal ion transport"/>
    <property type="evidence" value="ECO:0007669"/>
    <property type="project" value="InterPro"/>
</dbReference>
<keyword evidence="2 4" id="KW-0732">Signal</keyword>
<dbReference type="InterPro" id="IPR050492">
    <property type="entry name" value="Bact_metal-bind_prot9"/>
</dbReference>
<keyword evidence="1 3" id="KW-0813">Transport</keyword>
<name>A0A974NKP8_PERPY</name>